<keyword evidence="1" id="KW-0472">Membrane</keyword>
<dbReference type="PANTHER" id="PTHR43179:SF7">
    <property type="entry name" value="RHAMNOSYLTRANSFERASE WBBL"/>
    <property type="match status" value="1"/>
</dbReference>
<gene>
    <name evidence="3" type="ORF">UU29_C0008G0108</name>
</gene>
<dbReference type="GO" id="GO:0016740">
    <property type="term" value="F:transferase activity"/>
    <property type="evidence" value="ECO:0007669"/>
    <property type="project" value="UniProtKB-KW"/>
</dbReference>
<evidence type="ECO:0000313" key="3">
    <source>
        <dbReference type="EMBL" id="KKR82999.1"/>
    </source>
</evidence>
<evidence type="ECO:0000256" key="1">
    <source>
        <dbReference type="SAM" id="Phobius"/>
    </source>
</evidence>
<dbReference type="InterPro" id="IPR001173">
    <property type="entry name" value="Glyco_trans_2-like"/>
</dbReference>
<dbReference type="Gene3D" id="3.90.550.10">
    <property type="entry name" value="Spore Coat Polysaccharide Biosynthesis Protein SpsA, Chain A"/>
    <property type="match status" value="1"/>
</dbReference>
<dbReference type="SUPFAM" id="SSF53448">
    <property type="entry name" value="Nucleotide-diphospho-sugar transferases"/>
    <property type="match status" value="1"/>
</dbReference>
<keyword evidence="1" id="KW-1133">Transmembrane helix</keyword>
<dbReference type="AlphaFoldDB" id="A0A0G0U1L3"/>
<proteinExistence type="predicted"/>
<name>A0A0G0U1L3_9BACT</name>
<keyword evidence="3" id="KW-0808">Transferase</keyword>
<protein>
    <submittedName>
        <fullName evidence="3">Glycosyltransferase/rhamnosyltransferase</fullName>
    </submittedName>
</protein>
<keyword evidence="1" id="KW-0812">Transmembrane</keyword>
<comment type="caution">
    <text evidence="3">The sequence shown here is derived from an EMBL/GenBank/DDBJ whole genome shotgun (WGS) entry which is preliminary data.</text>
</comment>
<dbReference type="Proteomes" id="UP000034601">
    <property type="component" value="Unassembled WGS sequence"/>
</dbReference>
<sequence length="293" mass="33855">MAVKKNLSVVILNYNTGNYLSECLNSLHEVEEEANLDIWVVDNNSSDESLKKAQRFFPKFNYIQSGDNLGFTKGNNLALRKVKSEYVLILNPDTKILPTTLKTLLDYLEEHPQVGTVSPRVELADGSLDWASHRGFPTPLASLLYYFFKNDSLYHLSNRDFSKPHEVDSLTGAFILTRKSVLDKVGLFDEDYYMYAEDIDLCFRIKKAGYKIVYLPQVKIIHYKGISSGIKKHSQQLTTTDLVSRLRSVNFFYETMKIFYQKNLAADYPFFINWLVYLGINLRWALAKRKLKV</sequence>
<feature type="domain" description="Glycosyltransferase 2-like" evidence="2">
    <location>
        <begin position="8"/>
        <end position="185"/>
    </location>
</feature>
<organism evidence="3 4">
    <name type="scientific">Candidatus Daviesbacteria bacterium GW2011_GWA2_40_9</name>
    <dbReference type="NCBI Taxonomy" id="1618424"/>
    <lineage>
        <taxon>Bacteria</taxon>
        <taxon>Candidatus Daviesiibacteriota</taxon>
    </lineage>
</organism>
<dbReference type="Pfam" id="PF00535">
    <property type="entry name" value="Glycos_transf_2"/>
    <property type="match status" value="1"/>
</dbReference>
<reference evidence="3 4" key="1">
    <citation type="journal article" date="2015" name="Nature">
        <title>rRNA introns, odd ribosomes, and small enigmatic genomes across a large radiation of phyla.</title>
        <authorList>
            <person name="Brown C.T."/>
            <person name="Hug L.A."/>
            <person name="Thomas B.C."/>
            <person name="Sharon I."/>
            <person name="Castelle C.J."/>
            <person name="Singh A."/>
            <person name="Wilkins M.J."/>
            <person name="Williams K.H."/>
            <person name="Banfield J.F."/>
        </authorList>
    </citation>
    <scope>NUCLEOTIDE SEQUENCE [LARGE SCALE GENOMIC DNA]</scope>
</reference>
<dbReference type="CDD" id="cd04186">
    <property type="entry name" value="GT_2_like_c"/>
    <property type="match status" value="1"/>
</dbReference>
<dbReference type="PANTHER" id="PTHR43179">
    <property type="entry name" value="RHAMNOSYLTRANSFERASE WBBL"/>
    <property type="match status" value="1"/>
</dbReference>
<accession>A0A0G0U1L3</accession>
<dbReference type="EMBL" id="LCAB01000008">
    <property type="protein sequence ID" value="KKR82999.1"/>
    <property type="molecule type" value="Genomic_DNA"/>
</dbReference>
<evidence type="ECO:0000259" key="2">
    <source>
        <dbReference type="Pfam" id="PF00535"/>
    </source>
</evidence>
<evidence type="ECO:0000313" key="4">
    <source>
        <dbReference type="Proteomes" id="UP000034601"/>
    </source>
</evidence>
<dbReference type="InterPro" id="IPR029044">
    <property type="entry name" value="Nucleotide-diphossugar_trans"/>
</dbReference>
<feature type="transmembrane region" description="Helical" evidence="1">
    <location>
        <begin position="268"/>
        <end position="286"/>
    </location>
</feature>